<comment type="caution">
    <text evidence="3">The sequence shown here is derived from an EMBL/GenBank/DDBJ whole genome shotgun (WGS) entry which is preliminary data.</text>
</comment>
<organism evidence="3 4">
    <name type="scientific">Crotalus adamanteus</name>
    <name type="common">Eastern diamondback rattlesnake</name>
    <dbReference type="NCBI Taxonomy" id="8729"/>
    <lineage>
        <taxon>Eukaryota</taxon>
        <taxon>Metazoa</taxon>
        <taxon>Chordata</taxon>
        <taxon>Craniata</taxon>
        <taxon>Vertebrata</taxon>
        <taxon>Euteleostomi</taxon>
        <taxon>Lepidosauria</taxon>
        <taxon>Squamata</taxon>
        <taxon>Bifurcata</taxon>
        <taxon>Unidentata</taxon>
        <taxon>Episquamata</taxon>
        <taxon>Toxicofera</taxon>
        <taxon>Serpentes</taxon>
        <taxon>Colubroidea</taxon>
        <taxon>Viperidae</taxon>
        <taxon>Crotalinae</taxon>
        <taxon>Crotalus</taxon>
    </lineage>
</organism>
<feature type="region of interest" description="Disordered" evidence="1">
    <location>
        <begin position="470"/>
        <end position="510"/>
    </location>
</feature>
<dbReference type="AlphaFoldDB" id="A0AAW1APE0"/>
<feature type="region of interest" description="Disordered" evidence="1">
    <location>
        <begin position="348"/>
        <end position="371"/>
    </location>
</feature>
<sequence>MQSIRTEGLQSPPPAPRFAKRAPQLFSACGRAEGSEQAPARQGGETFSPRGPWGSFQGSWVNLKGTQPISAAGGEGGREGGREKGNAGIGKSKQSRTSLETTAISNVAERPGLQGPSSPGSTVTGKAGSGRAWGCHQIASPGKREGGRMEGPLQPSPGGGMQGTTDASAARCALPRLRVVGTPSAAIIEAREARSAHDFFRPLPRYRRKFRLPLRGGEGPSDNGTIEQSGSGSGPAEGDRSMGLGAAMLYDACGGRSRRSAAEAQQLQGQSVLSSFWSQVLLIILSREASVVVGIWGAHSATSKSLMALKAETPLTDYSEVSSAISRFKEKEKLAADSRILHRPSAKQDGALVNPVGKGKHPVSESAGREELGNSWKQEYLVAENPDDGRLVCMVCGGLLARSGPAAARQHILQHHAHSLDFTLEEKHNILEGWSEGAVLPEKESPPSSAGGPGENQQPAEIEVLLDLEEQPVGRKRGPVPAHRESLHLDAERRLPARQRPPAKDPRGQEPIEAAGKEWLSECGLPGSAPAEIRIFTDGSFPAGFTLKLYCRSQPEPSPGSGAKANPRKKTVDRDCSVSLLRLHSRDAAGRLHPSPDTLAPPCPLGSSADRCPKDCGAVRGARQRAAPAGKEASTPLGKSFNPTWRARFLVDFDAATGHLVCMVCEYPLRRICLATVKQHILQCHAETLQMPREVRRTILEVWENRSQPSSQVQRK</sequence>
<reference evidence="3 4" key="1">
    <citation type="journal article" date="2024" name="Proc. Natl. Acad. Sci. U.S.A.">
        <title>The genetic regulatory architecture and epigenomic basis for age-related changes in rattlesnake venom.</title>
        <authorList>
            <person name="Hogan M.P."/>
            <person name="Holding M.L."/>
            <person name="Nystrom G.S."/>
            <person name="Colston T.J."/>
            <person name="Bartlett D.A."/>
            <person name="Mason A.J."/>
            <person name="Ellsworth S.A."/>
            <person name="Rautsaw R.M."/>
            <person name="Lawrence K.C."/>
            <person name="Strickland J.L."/>
            <person name="He B."/>
            <person name="Fraser P."/>
            <person name="Margres M.J."/>
            <person name="Gilbert D.M."/>
            <person name="Gibbs H.L."/>
            <person name="Parkinson C.L."/>
            <person name="Rokyta D.R."/>
        </authorList>
    </citation>
    <scope>NUCLEOTIDE SEQUENCE [LARGE SCALE GENOMIC DNA]</scope>
    <source>
        <strain evidence="3">DRR0105</strain>
    </source>
</reference>
<evidence type="ECO:0000259" key="2">
    <source>
        <dbReference type="Pfam" id="PF18658"/>
    </source>
</evidence>
<feature type="region of interest" description="Disordered" evidence="1">
    <location>
        <begin position="552"/>
        <end position="571"/>
    </location>
</feature>
<evidence type="ECO:0000256" key="1">
    <source>
        <dbReference type="SAM" id="MobiDB-lite"/>
    </source>
</evidence>
<feature type="compositionally biased region" description="Polar residues" evidence="1">
    <location>
        <begin position="56"/>
        <end position="69"/>
    </location>
</feature>
<dbReference type="PANTHER" id="PTHR34589:SF1">
    <property type="entry name" value="SPINDLIN INTERACTOR AND REPRESSOR OF CHROMATIN-BINDING PROTEIN"/>
    <property type="match status" value="1"/>
</dbReference>
<protein>
    <recommendedName>
        <fullName evidence="2">SPIN-DOC-like zinc-finger domain-containing protein</fullName>
    </recommendedName>
</protein>
<feature type="compositionally biased region" description="Polar residues" evidence="1">
    <location>
        <begin position="115"/>
        <end position="124"/>
    </location>
</feature>
<name>A0AAW1APE0_CROAD</name>
<proteinExistence type="predicted"/>
<dbReference type="InterPro" id="IPR040647">
    <property type="entry name" value="SPIN-DOC_Znf-C2H2"/>
</dbReference>
<evidence type="ECO:0000313" key="4">
    <source>
        <dbReference type="Proteomes" id="UP001474421"/>
    </source>
</evidence>
<dbReference type="PANTHER" id="PTHR34589">
    <property type="entry name" value="SIMILAR TO RIKEN CDNA 2700081O15"/>
    <property type="match status" value="1"/>
</dbReference>
<accession>A0AAW1APE0</accession>
<feature type="domain" description="SPIN-DOC-like zinc-finger" evidence="2">
    <location>
        <begin position="374"/>
        <end position="436"/>
    </location>
</feature>
<dbReference type="EMBL" id="JAOTOJ010000019">
    <property type="protein sequence ID" value="KAK9391182.1"/>
    <property type="molecule type" value="Genomic_DNA"/>
</dbReference>
<feature type="compositionally biased region" description="Basic and acidic residues" evidence="1">
    <location>
        <begin position="482"/>
        <end position="495"/>
    </location>
</feature>
<feature type="compositionally biased region" description="Basic and acidic residues" evidence="1">
    <location>
        <begin position="76"/>
        <end position="85"/>
    </location>
</feature>
<gene>
    <name evidence="3" type="ORF">NXF25_018512</name>
</gene>
<feature type="compositionally biased region" description="Polar residues" evidence="1">
    <location>
        <begin position="95"/>
        <end position="105"/>
    </location>
</feature>
<keyword evidence="4" id="KW-1185">Reference proteome</keyword>
<dbReference type="Proteomes" id="UP001474421">
    <property type="component" value="Unassembled WGS sequence"/>
</dbReference>
<dbReference type="GO" id="GO:0045892">
    <property type="term" value="P:negative regulation of DNA-templated transcription"/>
    <property type="evidence" value="ECO:0007669"/>
    <property type="project" value="TreeGrafter"/>
</dbReference>
<dbReference type="InterPro" id="IPR052675">
    <property type="entry name" value="ZnF_transloc-Spindlin_int"/>
</dbReference>
<dbReference type="Pfam" id="PF18658">
    <property type="entry name" value="zf-C2H2_12"/>
    <property type="match status" value="2"/>
</dbReference>
<feature type="region of interest" description="Disordered" evidence="1">
    <location>
        <begin position="1"/>
        <end position="166"/>
    </location>
</feature>
<feature type="domain" description="SPIN-DOC-like zinc-finger" evidence="2">
    <location>
        <begin position="644"/>
        <end position="705"/>
    </location>
</feature>
<feature type="region of interest" description="Disordered" evidence="1">
    <location>
        <begin position="211"/>
        <end position="241"/>
    </location>
</feature>
<evidence type="ECO:0000313" key="3">
    <source>
        <dbReference type="EMBL" id="KAK9391182.1"/>
    </source>
</evidence>